<gene>
    <name evidence="2" type="ORF">WUBG_02251</name>
</gene>
<reference evidence="5" key="5">
    <citation type="submission" date="2016-11" db="UniProtKB">
        <authorList>
            <consortium name="WormBaseParasite"/>
        </authorList>
    </citation>
    <scope>IDENTIFICATION</scope>
    <source>
        <strain evidence="5 6">pt0022</strain>
    </source>
</reference>
<dbReference type="GO" id="GO:0005634">
    <property type="term" value="C:nucleus"/>
    <property type="evidence" value="ECO:0007669"/>
    <property type="project" value="TreeGrafter"/>
</dbReference>
<dbReference type="InterPro" id="IPR039353">
    <property type="entry name" value="TF_Adf1"/>
</dbReference>
<dbReference type="PANTHER" id="PTHR12243">
    <property type="entry name" value="MADF DOMAIN TRANSCRIPTION FACTOR"/>
    <property type="match status" value="1"/>
</dbReference>
<evidence type="ECO:0000313" key="5">
    <source>
        <dbReference type="WBParaSite" id="maker-PairedContig_6229-snap-gene-0.14-mRNA-1"/>
    </source>
</evidence>
<accession>J9BHM3</accession>
<dbReference type="Proteomes" id="UP000093561">
    <property type="component" value="Unassembled WGS sequence"/>
</dbReference>
<evidence type="ECO:0000259" key="1">
    <source>
        <dbReference type="PROSITE" id="PS51029"/>
    </source>
</evidence>
<evidence type="ECO:0000313" key="4">
    <source>
        <dbReference type="Proteomes" id="UP000093561"/>
    </source>
</evidence>
<dbReference type="InterPro" id="IPR006578">
    <property type="entry name" value="MADF-dom"/>
</dbReference>
<reference evidence="4" key="4">
    <citation type="journal article" date="2016" name="Mol. Ecol.">
        <title>Population genomics of the filarial nematode parasite Wuchereria bancrofti from mosquitoes.</title>
        <authorList>
            <person name="Small S.T."/>
            <person name="Reimer L.J."/>
            <person name="Tisch D.J."/>
            <person name="King C.L."/>
            <person name="Christensen B.M."/>
            <person name="Siba P.M."/>
            <person name="Kazura J.W."/>
            <person name="Serre D."/>
            <person name="Zimmerman P.A."/>
        </authorList>
    </citation>
    <scope>NUCLEOTIDE SEQUENCE</scope>
    <source>
        <strain evidence="4">pt0022</strain>
    </source>
</reference>
<dbReference type="Proteomes" id="UP000004810">
    <property type="component" value="Unassembled WGS sequence"/>
</dbReference>
<sequence length="370" mass="42633">MAMFGMDNEKKTLLVQEVYRRPLIWKVTDPRYNDIPARWLAFEEIAHELSDDDLVFTSDMIKVAWKNMMDYYNQIRRRHDRAIAAGFDPPDSKWQFFNLMHFTRQDKPPVKRRYNWMQPSKIPRTGESLVAQDDEVLIQMRNNYEAAFVNNAMITKQEAQRVICITPRTKESEKARLKAKREALRDANVVQPTASPVANGTFVGTRNGNKISYNRTRAAARAKLEATLRETVESDSEYTEPNESAEIKEHMLPTRRRGRHRRDIYSPEPGGVVLPPKYRCGIPATRSTSTSFRKINGVQKAQAVEHLSTKQAMVDSDSSLTFAEHVATRLFKIKEKSLADYYRICDTVEKLLDDAETALDIVDTDIILND</sequence>
<evidence type="ECO:0000313" key="3">
    <source>
        <dbReference type="Proteomes" id="UP000004810"/>
    </source>
</evidence>
<organism evidence="2 3">
    <name type="scientific">Wuchereria bancrofti</name>
    <dbReference type="NCBI Taxonomy" id="6293"/>
    <lineage>
        <taxon>Eukaryota</taxon>
        <taxon>Metazoa</taxon>
        <taxon>Ecdysozoa</taxon>
        <taxon>Nematoda</taxon>
        <taxon>Chromadorea</taxon>
        <taxon>Rhabditida</taxon>
        <taxon>Spirurina</taxon>
        <taxon>Spiruromorpha</taxon>
        <taxon>Filarioidea</taxon>
        <taxon>Onchocercidae</taxon>
        <taxon>Wuchereria</taxon>
    </lineage>
</organism>
<dbReference type="AlphaFoldDB" id="J9BHM3"/>
<reference evidence="4" key="3">
    <citation type="submission" date="2015-03" db="EMBL/GenBank/DDBJ databases">
        <title>Wuchereria bancrofti Genome Sequencing Papua New Guinea Strain.</title>
        <authorList>
            <person name="Small S.T."/>
            <person name="Serre D."/>
            <person name="Zimmerman P.A."/>
        </authorList>
    </citation>
    <scope>NUCLEOTIDE SEQUENCE [LARGE SCALE GENOMIC DNA]</scope>
    <source>
        <strain evidence="4">pt0022</strain>
    </source>
</reference>
<dbReference type="WBParaSite" id="maker-PairedContig_6229-snap-gene-0.14-mRNA-1">
    <property type="protein sequence ID" value="maker-PairedContig_6229-snap-gene-0.14-mRNA-1"/>
    <property type="gene ID" value="maker-PairedContig_6229-snap-gene-0.14"/>
</dbReference>
<protein>
    <submittedName>
        <fullName evidence="5 6">MADF domain-containing protein</fullName>
    </submittedName>
</protein>
<dbReference type="GO" id="GO:0005667">
    <property type="term" value="C:transcription regulator complex"/>
    <property type="evidence" value="ECO:0007669"/>
    <property type="project" value="TreeGrafter"/>
</dbReference>
<dbReference type="WBParaSite" id="mrna-Wban_05714">
    <property type="protein sequence ID" value="mrna-Wban_05714"/>
    <property type="gene ID" value="Wban_05714"/>
</dbReference>
<proteinExistence type="predicted"/>
<feature type="domain" description="MADF" evidence="1">
    <location>
        <begin position="13"/>
        <end position="108"/>
    </location>
</feature>
<evidence type="ECO:0000313" key="2">
    <source>
        <dbReference type="EMBL" id="EJW86840.1"/>
    </source>
</evidence>
<dbReference type="SMART" id="SM00595">
    <property type="entry name" value="MADF"/>
    <property type="match status" value="1"/>
</dbReference>
<reference evidence="3" key="1">
    <citation type="submission" date="2012-08" db="EMBL/GenBank/DDBJ databases">
        <title>The Genome Sequence of Wuchereria bancrofti.</title>
        <authorList>
            <person name="Nutman T.B."/>
            <person name="Fink D.L."/>
            <person name="Russ C."/>
            <person name="Young S."/>
            <person name="Zeng Q."/>
            <person name="Koehrsen M."/>
            <person name="Alvarado L."/>
            <person name="Berlin A."/>
            <person name="Chapman S.B."/>
            <person name="Chen Z."/>
            <person name="Freedman E."/>
            <person name="Gellesch M."/>
            <person name="Goldberg J."/>
            <person name="Griggs A."/>
            <person name="Gujja S."/>
            <person name="Heilman E.R."/>
            <person name="Heiman D."/>
            <person name="Hepburn T."/>
            <person name="Howarth C."/>
            <person name="Jen D."/>
            <person name="Larson L."/>
            <person name="Lewis B."/>
            <person name="Mehta T."/>
            <person name="Park D."/>
            <person name="Pearson M."/>
            <person name="Roberts A."/>
            <person name="Saif S."/>
            <person name="Shea T."/>
            <person name="Shenoy N."/>
            <person name="Sisk P."/>
            <person name="Stolte C."/>
            <person name="Sykes S."/>
            <person name="Walk T."/>
            <person name="White J."/>
            <person name="Yandava C."/>
            <person name="Haas B."/>
            <person name="Henn M.R."/>
            <person name="Nusbaum C."/>
            <person name="Birren B."/>
        </authorList>
    </citation>
    <scope>NUCLEOTIDE SEQUENCE [LARGE SCALE GENOMIC DNA]</scope>
    <source>
        <strain evidence="3">NA</strain>
    </source>
</reference>
<name>J9BHM3_WUCBA</name>
<dbReference type="PROSITE" id="PS51029">
    <property type="entry name" value="MADF"/>
    <property type="match status" value="1"/>
</dbReference>
<dbReference type="GO" id="GO:0006357">
    <property type="term" value="P:regulation of transcription by RNA polymerase II"/>
    <property type="evidence" value="ECO:0007669"/>
    <property type="project" value="TreeGrafter"/>
</dbReference>
<reference evidence="2" key="2">
    <citation type="submission" date="2012-08" db="EMBL/GenBank/DDBJ databases">
        <title>The Genome Sequence of Wuchereria bancrofti.</title>
        <authorList>
            <consortium name="The Broad Institute Genome Sequencing Platform"/>
            <consortium name="Broad Institute Genome Sequencing Center for Infectious Disease"/>
            <person name="Nutman T.B."/>
            <person name="Fink D.L."/>
            <person name="Russ C."/>
            <person name="Young S."/>
            <person name="Zeng Q."/>
            <person name="Koehrsen M."/>
            <person name="Alvarado L."/>
            <person name="Berlin A."/>
            <person name="Borenstein D."/>
            <person name="Chapman S.B."/>
            <person name="Chen Z."/>
            <person name="Engels R."/>
            <person name="Freedman E."/>
            <person name="Gellesch M."/>
            <person name="Goldberg J."/>
            <person name="Griggs A."/>
            <person name="Gujja S."/>
            <person name="Heilman E.R."/>
            <person name="Heiman D."/>
            <person name="Hepburn T."/>
            <person name="Howarth C."/>
            <person name="Jen D."/>
            <person name="Larson L."/>
            <person name="Lewis B."/>
            <person name="Mehta T."/>
            <person name="Park D."/>
            <person name="Pearson M."/>
            <person name="Richards J."/>
            <person name="Roberts A."/>
            <person name="Saif S."/>
            <person name="Shea T."/>
            <person name="Shenoy N."/>
            <person name="Sisk P."/>
            <person name="Stolte C."/>
            <person name="Sykes S."/>
            <person name="Walk T."/>
            <person name="White J."/>
            <person name="Yandava C."/>
            <person name="Haas B."/>
            <person name="Henn M.R."/>
            <person name="Nusbaum C."/>
            <person name="Birren B."/>
        </authorList>
    </citation>
    <scope>NUCLEOTIDE SEQUENCE</scope>
</reference>
<dbReference type="PANTHER" id="PTHR12243:SF67">
    <property type="entry name" value="COREPRESSOR OF PANGOLIN, ISOFORM A-RELATED"/>
    <property type="match status" value="1"/>
</dbReference>
<dbReference type="EMBL" id="ADBV01000586">
    <property type="protein sequence ID" value="EJW86840.1"/>
    <property type="molecule type" value="Genomic_DNA"/>
</dbReference>
<evidence type="ECO:0000313" key="6">
    <source>
        <dbReference type="WBParaSite" id="mrna-Wban_05714"/>
    </source>
</evidence>
<dbReference type="Pfam" id="PF10545">
    <property type="entry name" value="MADF_DNA_bdg"/>
    <property type="match status" value="1"/>
</dbReference>